<dbReference type="AlphaFoldDB" id="A0ABD7S0Q7"/>
<organism evidence="1 2">
    <name type="scientific">Ectopseudomonas mendocina</name>
    <name type="common">Pseudomonas mendocina</name>
    <dbReference type="NCBI Taxonomy" id="300"/>
    <lineage>
        <taxon>Bacteria</taxon>
        <taxon>Pseudomonadati</taxon>
        <taxon>Pseudomonadota</taxon>
        <taxon>Gammaproteobacteria</taxon>
        <taxon>Pseudomonadales</taxon>
        <taxon>Pseudomonadaceae</taxon>
        <taxon>Ectopseudomonas</taxon>
    </lineage>
</organism>
<name>A0ABD7S0Q7_ECTME</name>
<dbReference type="RefSeq" id="WP_143500962.1">
    <property type="nucleotide sequence ID" value="NZ_SCFV01000003.1"/>
</dbReference>
<evidence type="ECO:0000313" key="1">
    <source>
        <dbReference type="EMBL" id="TRO19419.1"/>
    </source>
</evidence>
<evidence type="ECO:0008006" key="3">
    <source>
        <dbReference type="Google" id="ProtNLM"/>
    </source>
</evidence>
<protein>
    <recommendedName>
        <fullName evidence="3">DUF1566 domain-containing protein</fullName>
    </recommendedName>
</protein>
<sequence length="159" mass="17325">MTTLQTINAGDLPAIGQPLIGGTFFAKHFIGDQLFALAFLDKASEVSGEWGEYGELIEGANSFIDGQANTDAMIAAGSPVALKINRATGDYIPSYLEQSLLLAYYKENPGSDLTGWRWSSTQYSANLAYFMAFEGGWQGYSGKGNERPARLVRRILIIQ</sequence>
<comment type="caution">
    <text evidence="1">The sequence shown here is derived from an EMBL/GenBank/DDBJ whole genome shotgun (WGS) entry which is preliminary data.</text>
</comment>
<dbReference type="EMBL" id="SCFV01000003">
    <property type="protein sequence ID" value="TRO19419.1"/>
    <property type="molecule type" value="Genomic_DNA"/>
</dbReference>
<reference evidence="1 2" key="1">
    <citation type="submission" date="2019-01" db="EMBL/GenBank/DDBJ databases">
        <title>Whole genome shotgun sequencing of Pseudomonas spp. isolated by its ability to degrade furfural.</title>
        <authorList>
            <person name="Donoso R."/>
            <person name="Farkas C."/>
            <person name="Villegas P."/>
            <person name="Gonzales-Toro F."/>
            <person name="Guajardo-Parra M."/>
            <person name="Araya-Nail M."/>
            <person name="Morgante V."/>
            <person name="Perez-Pantoja D."/>
        </authorList>
    </citation>
    <scope>NUCLEOTIDE SEQUENCE [LARGE SCALE GENOMIC DNA]</scope>
    <source>
        <strain evidence="1 2">VN231</strain>
    </source>
</reference>
<dbReference type="Proteomes" id="UP000317327">
    <property type="component" value="Unassembled WGS sequence"/>
</dbReference>
<gene>
    <name evidence="1" type="ORF">EQ836_07805</name>
</gene>
<proteinExistence type="predicted"/>
<accession>A0ABD7S0Q7</accession>
<evidence type="ECO:0000313" key="2">
    <source>
        <dbReference type="Proteomes" id="UP000317327"/>
    </source>
</evidence>